<dbReference type="InterPro" id="IPR050383">
    <property type="entry name" value="GlyoxalaseI/FosfomycinResist"/>
</dbReference>
<proteinExistence type="predicted"/>
<feature type="domain" description="VOC" evidence="2">
    <location>
        <begin position="5"/>
        <end position="124"/>
    </location>
</feature>
<protein>
    <submittedName>
        <fullName evidence="3">VOC family protein</fullName>
    </submittedName>
</protein>
<dbReference type="InterPro" id="IPR004360">
    <property type="entry name" value="Glyas_Fos-R_dOase_dom"/>
</dbReference>
<dbReference type="SUPFAM" id="SSF54593">
    <property type="entry name" value="Glyoxalase/Bleomycin resistance protein/Dihydroxybiphenyl dioxygenase"/>
    <property type="match status" value="1"/>
</dbReference>
<evidence type="ECO:0000313" key="3">
    <source>
        <dbReference type="EMBL" id="MFC5986709.1"/>
    </source>
</evidence>
<accession>A0ABW1INX3</accession>
<dbReference type="InterPro" id="IPR018146">
    <property type="entry name" value="Glyoxalase_1_CS"/>
</dbReference>
<evidence type="ECO:0000313" key="4">
    <source>
        <dbReference type="Proteomes" id="UP001596250"/>
    </source>
</evidence>
<dbReference type="Proteomes" id="UP001596250">
    <property type="component" value="Unassembled WGS sequence"/>
</dbReference>
<dbReference type="RefSeq" id="WP_379894023.1">
    <property type="nucleotide sequence ID" value="NZ_CBCSCT010000079.1"/>
</dbReference>
<comment type="caution">
    <text evidence="3">The sequence shown here is derived from an EMBL/GenBank/DDBJ whole genome shotgun (WGS) entry which is preliminary data.</text>
</comment>
<reference evidence="4" key="1">
    <citation type="journal article" date="2019" name="Int. J. Syst. Evol. Microbiol.">
        <title>The Global Catalogue of Microorganisms (GCM) 10K type strain sequencing project: providing services to taxonomists for standard genome sequencing and annotation.</title>
        <authorList>
            <consortium name="The Broad Institute Genomics Platform"/>
            <consortium name="The Broad Institute Genome Sequencing Center for Infectious Disease"/>
            <person name="Wu L."/>
            <person name="Ma J."/>
        </authorList>
    </citation>
    <scope>NUCLEOTIDE SEQUENCE [LARGE SCALE GENOMIC DNA]</scope>
    <source>
        <strain evidence="4">CCM 8749</strain>
    </source>
</reference>
<name>A0ABW1INX3_9BACL</name>
<dbReference type="EMBL" id="JBHSQV010000128">
    <property type="protein sequence ID" value="MFC5986709.1"/>
    <property type="molecule type" value="Genomic_DNA"/>
</dbReference>
<dbReference type="PROSITE" id="PS51819">
    <property type="entry name" value="VOC"/>
    <property type="match status" value="1"/>
</dbReference>
<evidence type="ECO:0000259" key="2">
    <source>
        <dbReference type="PROSITE" id="PS51819"/>
    </source>
</evidence>
<evidence type="ECO:0000256" key="1">
    <source>
        <dbReference type="ARBA" id="ARBA00022723"/>
    </source>
</evidence>
<dbReference type="InterPro" id="IPR037523">
    <property type="entry name" value="VOC_core"/>
</dbReference>
<dbReference type="InterPro" id="IPR029068">
    <property type="entry name" value="Glyas_Bleomycin-R_OHBP_Dase"/>
</dbReference>
<dbReference type="PANTHER" id="PTHR21366">
    <property type="entry name" value="GLYOXALASE FAMILY PROTEIN"/>
    <property type="match status" value="1"/>
</dbReference>
<sequence length="125" mass="14098">MKIARIHHVSLIVTDLERAVRFYEEVLGLQQMQRPDLGFPGVWFSIGATGQQLHLLVHQGETGRSGGIDTRDGHFALSIDDFDEAVRWLDSKGIAYEARRESKAGFPQIFILDPDHNIIELNITS</sequence>
<keyword evidence="1" id="KW-0479">Metal-binding</keyword>
<dbReference type="Pfam" id="PF00903">
    <property type="entry name" value="Glyoxalase"/>
    <property type="match status" value="1"/>
</dbReference>
<dbReference type="Gene3D" id="3.10.180.10">
    <property type="entry name" value="2,3-Dihydroxybiphenyl 1,2-Dioxygenase, domain 1"/>
    <property type="match status" value="1"/>
</dbReference>
<organism evidence="3 4">
    <name type="scientific">Marinicrinis lubricantis</name>
    <dbReference type="NCBI Taxonomy" id="2086470"/>
    <lineage>
        <taxon>Bacteria</taxon>
        <taxon>Bacillati</taxon>
        <taxon>Bacillota</taxon>
        <taxon>Bacilli</taxon>
        <taxon>Bacillales</taxon>
        <taxon>Paenibacillaceae</taxon>
    </lineage>
</organism>
<keyword evidence="4" id="KW-1185">Reference proteome</keyword>
<dbReference type="PROSITE" id="PS00934">
    <property type="entry name" value="GLYOXALASE_I_1"/>
    <property type="match status" value="1"/>
</dbReference>
<gene>
    <name evidence="3" type="ORF">ACFPXP_09795</name>
</gene>